<dbReference type="CDD" id="cd00077">
    <property type="entry name" value="HDc"/>
    <property type="match status" value="1"/>
</dbReference>
<protein>
    <recommendedName>
        <fullName evidence="1">HD domain-containing protein</fullName>
    </recommendedName>
</protein>
<dbReference type="Gene3D" id="1.10.3210.10">
    <property type="entry name" value="Hypothetical protein af1432"/>
    <property type="match status" value="1"/>
</dbReference>
<sequence length="353" mass="40371">MNVQSLFEKASSCYGCLSELKTTESRRRHPPEEDEDRLDVKNPFQKDKSKLLLSKAYRVLWKKTQVFSIPESPLTRTRMTHVMEVVGNCITASELLGLNTDLVEAAAIGHDIGHVPYGHPGEEWMKNNLEGLAGFCHEKMGVVTAQKIERAGRGLNLTWHTLEAMMCHSGNMAREGMSQEAWLLNYMDKITYLFHDYNDIFNVERANYPKPLELEKVVNSFGSNQRERTNTTIAGLVIESAQEGKVSFRHSELGQRFQHLRALMYKVYYRVTKQDVGKLMKPAYDFLKEQDIGDPSLLLALSTDGDVLSISRKDNVNSHDFKLSTVFEIVPRLEKIYQRHGKIDLCNPDLDTW</sequence>
<dbReference type="EMBL" id="MHOV01000031">
    <property type="protein sequence ID" value="OGZ69610.1"/>
    <property type="molecule type" value="Genomic_DNA"/>
</dbReference>
<feature type="domain" description="HD" evidence="1">
    <location>
        <begin position="78"/>
        <end position="193"/>
    </location>
</feature>
<organism evidence="2 3">
    <name type="scientific">Candidatus Staskawiczbacteria bacterium RIFCSPHIGHO2_12_FULL_38_11</name>
    <dbReference type="NCBI Taxonomy" id="1802209"/>
    <lineage>
        <taxon>Bacteria</taxon>
        <taxon>Candidatus Staskawicziibacteriota</taxon>
    </lineage>
</organism>
<dbReference type="SUPFAM" id="SSF109604">
    <property type="entry name" value="HD-domain/PDEase-like"/>
    <property type="match status" value="1"/>
</dbReference>
<dbReference type="InterPro" id="IPR006674">
    <property type="entry name" value="HD_domain"/>
</dbReference>
<evidence type="ECO:0000313" key="3">
    <source>
        <dbReference type="Proteomes" id="UP000179214"/>
    </source>
</evidence>
<name>A0A1G2I5B7_9BACT</name>
<dbReference type="SMART" id="SM00471">
    <property type="entry name" value="HDc"/>
    <property type="match status" value="1"/>
</dbReference>
<dbReference type="Proteomes" id="UP000179214">
    <property type="component" value="Unassembled WGS sequence"/>
</dbReference>
<dbReference type="PANTHER" id="PTHR35795">
    <property type="entry name" value="SLR1885 PROTEIN"/>
    <property type="match status" value="1"/>
</dbReference>
<evidence type="ECO:0000259" key="1">
    <source>
        <dbReference type="PROSITE" id="PS51831"/>
    </source>
</evidence>
<dbReference type="PANTHER" id="PTHR35795:SF1">
    <property type="entry name" value="BIS(5'-NUCLEOSYL)-TETRAPHOSPHATASE, SYMMETRICAL"/>
    <property type="match status" value="1"/>
</dbReference>
<comment type="caution">
    <text evidence="2">The sequence shown here is derived from an EMBL/GenBank/DDBJ whole genome shotgun (WGS) entry which is preliminary data.</text>
</comment>
<reference evidence="2 3" key="1">
    <citation type="journal article" date="2016" name="Nat. Commun.">
        <title>Thousands of microbial genomes shed light on interconnected biogeochemical processes in an aquifer system.</title>
        <authorList>
            <person name="Anantharaman K."/>
            <person name="Brown C.T."/>
            <person name="Hug L.A."/>
            <person name="Sharon I."/>
            <person name="Castelle C.J."/>
            <person name="Probst A.J."/>
            <person name="Thomas B.C."/>
            <person name="Singh A."/>
            <person name="Wilkins M.J."/>
            <person name="Karaoz U."/>
            <person name="Brodie E.L."/>
            <person name="Williams K.H."/>
            <person name="Hubbard S.S."/>
            <person name="Banfield J.F."/>
        </authorList>
    </citation>
    <scope>NUCLEOTIDE SEQUENCE [LARGE SCALE GENOMIC DNA]</scope>
</reference>
<gene>
    <name evidence="2" type="ORF">A3F47_02440</name>
</gene>
<dbReference type="AlphaFoldDB" id="A0A1G2I5B7"/>
<dbReference type="PROSITE" id="PS51831">
    <property type="entry name" value="HD"/>
    <property type="match status" value="1"/>
</dbReference>
<dbReference type="InterPro" id="IPR003607">
    <property type="entry name" value="HD/PDEase_dom"/>
</dbReference>
<accession>A0A1G2I5B7</accession>
<dbReference type="InterPro" id="IPR051094">
    <property type="entry name" value="Diverse_Catalytic_Enzymes"/>
</dbReference>
<dbReference type="Pfam" id="PF01966">
    <property type="entry name" value="HD"/>
    <property type="match status" value="1"/>
</dbReference>
<proteinExistence type="predicted"/>
<evidence type="ECO:0000313" key="2">
    <source>
        <dbReference type="EMBL" id="OGZ69610.1"/>
    </source>
</evidence>